<dbReference type="GO" id="GO:0005657">
    <property type="term" value="C:replication fork"/>
    <property type="evidence" value="ECO:0007669"/>
    <property type="project" value="TreeGrafter"/>
</dbReference>
<dbReference type="Proteomes" id="UP000031512">
    <property type="component" value="Chromosome 3"/>
</dbReference>
<dbReference type="GO" id="GO:0045003">
    <property type="term" value="P:double-strand break repair via synthesis-dependent strand annealing"/>
    <property type="evidence" value="ECO:0007669"/>
    <property type="project" value="TreeGrafter"/>
</dbReference>
<keyword evidence="3" id="KW-1185">Reference proteome</keyword>
<dbReference type="OrthoDB" id="361428at2759"/>
<dbReference type="GO" id="GO:0005524">
    <property type="term" value="F:ATP binding"/>
    <property type="evidence" value="ECO:0007669"/>
    <property type="project" value="InterPro"/>
</dbReference>
<sequence length="102" mass="11301">MKNVTLKARSIDEIWSGYKDYRDSCEFIKVGIQELDNALNGGLPLGKILEIYGPSGSGKTQFALSVVSEILIKNGIHSNEVFSLYLYTNGTFPIQRLCEILG</sequence>
<dbReference type="GO" id="GO:0140664">
    <property type="term" value="F:ATP-dependent DNA damage sensor activity"/>
    <property type="evidence" value="ECO:0007669"/>
    <property type="project" value="InterPro"/>
</dbReference>
<proteinExistence type="predicted"/>
<dbReference type="VEuPathDB" id="PiroplasmaDB:BEWA_008590"/>
<evidence type="ECO:0000313" key="2">
    <source>
        <dbReference type="EMBL" id="AFZ81449.1"/>
    </source>
</evidence>
<dbReference type="PROSITE" id="PS50162">
    <property type="entry name" value="RECA_2"/>
    <property type="match status" value="1"/>
</dbReference>
<name>L0B2X4_THEEQ</name>
<dbReference type="PANTHER" id="PTHR46487">
    <property type="entry name" value="DNA REPAIR PROTEIN XRCC3"/>
    <property type="match status" value="1"/>
</dbReference>
<dbReference type="GO" id="GO:0033065">
    <property type="term" value="C:Rad51C-XRCC3 complex"/>
    <property type="evidence" value="ECO:0007669"/>
    <property type="project" value="TreeGrafter"/>
</dbReference>
<organism evidence="2 3">
    <name type="scientific">Theileria equi strain WA</name>
    <dbReference type="NCBI Taxonomy" id="1537102"/>
    <lineage>
        <taxon>Eukaryota</taxon>
        <taxon>Sar</taxon>
        <taxon>Alveolata</taxon>
        <taxon>Apicomplexa</taxon>
        <taxon>Aconoidasida</taxon>
        <taxon>Piroplasmida</taxon>
        <taxon>Theileriidae</taxon>
        <taxon>Theileria</taxon>
    </lineage>
</organism>
<dbReference type="AlphaFoldDB" id="L0B2X4"/>
<protein>
    <recommendedName>
        <fullName evidence="1">RecA family profile 1 domain-containing protein</fullName>
    </recommendedName>
</protein>
<dbReference type="GO" id="GO:0071140">
    <property type="term" value="P:resolution of mitotic recombination intermediates"/>
    <property type="evidence" value="ECO:0007669"/>
    <property type="project" value="TreeGrafter"/>
</dbReference>
<dbReference type="eggNOG" id="KOG1564">
    <property type="taxonomic scope" value="Eukaryota"/>
</dbReference>
<evidence type="ECO:0000313" key="3">
    <source>
        <dbReference type="Proteomes" id="UP000031512"/>
    </source>
</evidence>
<dbReference type="InterPro" id="IPR049428">
    <property type="entry name" value="RecA-like_N"/>
</dbReference>
<dbReference type="STRING" id="1537102.L0B2X4"/>
<dbReference type="GeneID" id="15805305"/>
<dbReference type="Pfam" id="PF00154">
    <property type="entry name" value="RecA_N"/>
    <property type="match status" value="1"/>
</dbReference>
<dbReference type="EMBL" id="CP001670">
    <property type="protein sequence ID" value="AFZ81449.1"/>
    <property type="molecule type" value="Genomic_DNA"/>
</dbReference>
<feature type="domain" description="RecA family profile 1" evidence="1">
    <location>
        <begin position="24"/>
        <end position="102"/>
    </location>
</feature>
<dbReference type="GO" id="GO:0000722">
    <property type="term" value="P:telomere maintenance via recombination"/>
    <property type="evidence" value="ECO:0007669"/>
    <property type="project" value="TreeGrafter"/>
</dbReference>
<accession>L0B2X4</accession>
<dbReference type="InterPro" id="IPR027417">
    <property type="entry name" value="P-loop_NTPase"/>
</dbReference>
<dbReference type="InterPro" id="IPR020588">
    <property type="entry name" value="RecA_ATP-bd"/>
</dbReference>
<dbReference type="RefSeq" id="XP_004831115.1">
    <property type="nucleotide sequence ID" value="XM_004831058.1"/>
</dbReference>
<dbReference type="Gene3D" id="3.40.50.300">
    <property type="entry name" value="P-loop containing nucleotide triphosphate hydrolases"/>
    <property type="match status" value="1"/>
</dbReference>
<dbReference type="PANTHER" id="PTHR46487:SF1">
    <property type="entry name" value="DNA REPAIR PROTEIN XRCC3"/>
    <property type="match status" value="1"/>
</dbReference>
<dbReference type="SUPFAM" id="SSF52540">
    <property type="entry name" value="P-loop containing nucleoside triphosphate hydrolases"/>
    <property type="match status" value="1"/>
</dbReference>
<gene>
    <name evidence="2" type="ORF">BEWA_008590</name>
</gene>
<dbReference type="GO" id="GO:0090656">
    <property type="term" value="P:t-circle formation"/>
    <property type="evidence" value="ECO:0007669"/>
    <property type="project" value="TreeGrafter"/>
</dbReference>
<evidence type="ECO:0000259" key="1">
    <source>
        <dbReference type="PROSITE" id="PS50162"/>
    </source>
</evidence>
<reference evidence="2 3" key="1">
    <citation type="journal article" date="2012" name="BMC Genomics">
        <title>Comparative genomic analysis and phylogenetic position of Theileria equi.</title>
        <authorList>
            <person name="Kappmeyer L.S."/>
            <person name="Thiagarajan M."/>
            <person name="Herndon D.R."/>
            <person name="Ramsay J.D."/>
            <person name="Caler E."/>
            <person name="Djikeng A."/>
            <person name="Gillespie J.J."/>
            <person name="Lau A.O."/>
            <person name="Roalson E.H."/>
            <person name="Silva J.C."/>
            <person name="Silva M.G."/>
            <person name="Suarez C.E."/>
            <person name="Ueti M.W."/>
            <person name="Nene V.M."/>
            <person name="Mealey R.H."/>
            <person name="Knowles D.P."/>
            <person name="Brayton K.A."/>
        </authorList>
    </citation>
    <scope>NUCLEOTIDE SEQUENCE [LARGE SCALE GENOMIC DNA]</scope>
    <source>
        <strain evidence="2 3">WA</strain>
    </source>
</reference>
<dbReference type="KEGG" id="beq:BEWA_008590"/>
<dbReference type="GO" id="GO:0000400">
    <property type="term" value="F:four-way junction DNA binding"/>
    <property type="evidence" value="ECO:0007669"/>
    <property type="project" value="TreeGrafter"/>
</dbReference>